<proteinExistence type="predicted"/>
<dbReference type="Gramene" id="OGLUM01G03310.1">
    <property type="protein sequence ID" value="OGLUM01G03310.1"/>
    <property type="gene ID" value="OGLUM01G03310"/>
</dbReference>
<dbReference type="AlphaFoldDB" id="A0A0D9Y377"/>
<dbReference type="Proteomes" id="UP000026961">
    <property type="component" value="Chromosome 1"/>
</dbReference>
<evidence type="ECO:0000313" key="2">
    <source>
        <dbReference type="Proteomes" id="UP000026961"/>
    </source>
</evidence>
<evidence type="ECO:0000313" key="1">
    <source>
        <dbReference type="EnsemblPlants" id="OGLUM01G03310.1"/>
    </source>
</evidence>
<reference evidence="1" key="3">
    <citation type="submission" date="2018-05" db="EMBL/GenBank/DDBJ databases">
        <title>OgluRS3 (Oryza glumaepatula Reference Sequence Version 3).</title>
        <authorList>
            <person name="Zhang J."/>
            <person name="Kudrna D."/>
            <person name="Lee S."/>
            <person name="Talag J."/>
            <person name="Welchert J."/>
            <person name="Wing R.A."/>
        </authorList>
    </citation>
    <scope>NUCLEOTIDE SEQUENCE [LARGE SCALE GENOMIC DNA]</scope>
</reference>
<accession>A0A0D9Y377</accession>
<dbReference type="HOGENOM" id="CLU_132296_0_0_1"/>
<organism evidence="1">
    <name type="scientific">Oryza glumipatula</name>
    <dbReference type="NCBI Taxonomy" id="40148"/>
    <lineage>
        <taxon>Eukaryota</taxon>
        <taxon>Viridiplantae</taxon>
        <taxon>Streptophyta</taxon>
        <taxon>Embryophyta</taxon>
        <taxon>Tracheophyta</taxon>
        <taxon>Spermatophyta</taxon>
        <taxon>Magnoliopsida</taxon>
        <taxon>Liliopsida</taxon>
        <taxon>Poales</taxon>
        <taxon>Poaceae</taxon>
        <taxon>BOP clade</taxon>
        <taxon>Oryzoideae</taxon>
        <taxon>Oryzeae</taxon>
        <taxon>Oryzinae</taxon>
        <taxon>Oryza</taxon>
    </lineage>
</organism>
<keyword evidence="2" id="KW-1185">Reference proteome</keyword>
<reference evidence="1" key="1">
    <citation type="submission" date="2013-08" db="EMBL/GenBank/DDBJ databases">
        <title>Oryza genome evolution.</title>
        <authorList>
            <person name="Wing R.A."/>
            <person name="Panaud O."/>
            <person name="Oliveira A.C."/>
        </authorList>
    </citation>
    <scope>NUCLEOTIDE SEQUENCE</scope>
</reference>
<dbReference type="EnsemblPlants" id="OGLUM01G03310.1">
    <property type="protein sequence ID" value="OGLUM01G03310.1"/>
    <property type="gene ID" value="OGLUM01G03310"/>
</dbReference>
<reference evidence="1" key="2">
    <citation type="submission" date="2015-04" db="UniProtKB">
        <authorList>
            <consortium name="EnsemblPlants"/>
        </authorList>
    </citation>
    <scope>IDENTIFICATION</scope>
</reference>
<name>A0A0D9Y377_9ORYZ</name>
<sequence>MQGEETHHQRFIASEWQQVVEFGAVRLHLHRLRHRRLATGAGGAEELPDGALELPRRRRPAGELAVDPLEQRRDVVGEVPHVPVQQLGDDHLLLARRAHRRLQERLCFDLPMKRFKIVRTAGEERLPLHRANTTLGSGKNSLPDSAIQEAYLEMEVSHAEDMPKTIVKYSFLH</sequence>
<protein>
    <submittedName>
        <fullName evidence="1">Uncharacterized protein</fullName>
    </submittedName>
</protein>